<dbReference type="EMBL" id="JAPKFM010000002">
    <property type="protein sequence ID" value="MCX2963140.1"/>
    <property type="molecule type" value="Genomic_DNA"/>
</dbReference>
<accession>A0A9X3D1D7</accession>
<evidence type="ECO:0000256" key="1">
    <source>
        <dbReference type="SAM" id="Phobius"/>
    </source>
</evidence>
<keyword evidence="3" id="KW-1185">Reference proteome</keyword>
<dbReference type="RefSeq" id="WP_235725960.1">
    <property type="nucleotide sequence ID" value="NZ_JAPKFM010000002.1"/>
</dbReference>
<sequence>MSAAQETAVARESQTIDSVIDHARAAVVIGASFGASALLTFGMFFA</sequence>
<dbReference type="AlphaFoldDB" id="A0A9X3D1D7"/>
<evidence type="ECO:0000313" key="3">
    <source>
        <dbReference type="Proteomes" id="UP001143347"/>
    </source>
</evidence>
<evidence type="ECO:0000313" key="2">
    <source>
        <dbReference type="EMBL" id="MCX2963140.1"/>
    </source>
</evidence>
<dbReference type="Proteomes" id="UP001143347">
    <property type="component" value="Unassembled WGS sequence"/>
</dbReference>
<organism evidence="2 3">
    <name type="scientific">Gordonia aquimaris</name>
    <dbReference type="NCBI Taxonomy" id="2984863"/>
    <lineage>
        <taxon>Bacteria</taxon>
        <taxon>Bacillati</taxon>
        <taxon>Actinomycetota</taxon>
        <taxon>Actinomycetes</taxon>
        <taxon>Mycobacteriales</taxon>
        <taxon>Gordoniaceae</taxon>
        <taxon>Gordonia</taxon>
    </lineage>
</organism>
<reference evidence="2" key="1">
    <citation type="submission" date="2022-10" db="EMBL/GenBank/DDBJ databases">
        <title>WGS of marine actinomycetes from Thailand.</title>
        <authorList>
            <person name="Thawai C."/>
        </authorList>
    </citation>
    <scope>NUCLEOTIDE SEQUENCE</scope>
    <source>
        <strain evidence="2">SW21</strain>
    </source>
</reference>
<gene>
    <name evidence="2" type="ORF">OSB52_03440</name>
</gene>
<keyword evidence="1" id="KW-0812">Transmembrane</keyword>
<keyword evidence="1" id="KW-1133">Transmembrane helix</keyword>
<comment type="caution">
    <text evidence="2">The sequence shown here is derived from an EMBL/GenBank/DDBJ whole genome shotgun (WGS) entry which is preliminary data.</text>
</comment>
<keyword evidence="1" id="KW-0472">Membrane</keyword>
<proteinExistence type="predicted"/>
<name>A0A9X3D1D7_9ACTN</name>
<protein>
    <submittedName>
        <fullName evidence="2">Uncharacterized protein</fullName>
    </submittedName>
</protein>
<feature type="transmembrane region" description="Helical" evidence="1">
    <location>
        <begin position="25"/>
        <end position="45"/>
    </location>
</feature>